<dbReference type="STRING" id="1121322.SAMN02745136_05409"/>
<keyword evidence="6" id="KW-1185">Reference proteome</keyword>
<accession>A0A1M7CFT7</accession>
<dbReference type="InterPro" id="IPR000843">
    <property type="entry name" value="HTH_LacI"/>
</dbReference>
<evidence type="ECO:0000256" key="3">
    <source>
        <dbReference type="ARBA" id="ARBA00023163"/>
    </source>
</evidence>
<dbReference type="Gene3D" id="3.40.50.2300">
    <property type="match status" value="2"/>
</dbReference>
<dbReference type="OrthoDB" id="43195at2"/>
<evidence type="ECO:0000313" key="5">
    <source>
        <dbReference type="EMBL" id="SHL65759.1"/>
    </source>
</evidence>
<sequence>MSTIRDVAKLANVSTATVSRVLNNDSKYKMTTETKNRVLDAVTTLDYKVQTRTSKKKIITASQDTTRIKIGCILSVTKKKYNDPYFMAILSGVEKLLFSKGYDISFIRTGPELEDHNCLTSTFQEYISGLILMEPLNKEVYNYIRKHVPHIVGIDTQRTDIDNVGYDHYQIADAATKHLISKGHTKIGFIGGTLGAQQIKQSQRFQGYYLAMHSAGLEVNDQWTINCQWDEELCANKVDYLCKTQNYPTAFFVASDLMAMAAMNSFYVNNISVPKDVAIIGMSDIEISRFSNPPLTTIHVPMEEIGMVAANLLLERIHGYDLLPQKVILPTSLVLRSST</sequence>
<evidence type="ECO:0000259" key="4">
    <source>
        <dbReference type="PROSITE" id="PS50932"/>
    </source>
</evidence>
<dbReference type="GO" id="GO:0003700">
    <property type="term" value="F:DNA-binding transcription factor activity"/>
    <property type="evidence" value="ECO:0007669"/>
    <property type="project" value="TreeGrafter"/>
</dbReference>
<gene>
    <name evidence="5" type="ORF">SAMN02745136_05409</name>
</gene>
<evidence type="ECO:0000256" key="2">
    <source>
        <dbReference type="ARBA" id="ARBA00023125"/>
    </source>
</evidence>
<dbReference type="RefSeq" id="WP_073280305.1">
    <property type="nucleotide sequence ID" value="NZ_FRAC01000042.1"/>
</dbReference>
<reference evidence="5 6" key="1">
    <citation type="submission" date="2016-11" db="EMBL/GenBank/DDBJ databases">
        <authorList>
            <person name="Jaros S."/>
            <person name="Januszkiewicz K."/>
            <person name="Wedrychowicz H."/>
        </authorList>
    </citation>
    <scope>NUCLEOTIDE SEQUENCE [LARGE SCALE GENOMIC DNA]</scope>
    <source>
        <strain evidence="5 6">DSM 15929</strain>
    </source>
</reference>
<dbReference type="PRINTS" id="PR00036">
    <property type="entry name" value="HTHLACI"/>
</dbReference>
<name>A0A1M7CFT7_9FIRM</name>
<protein>
    <submittedName>
        <fullName evidence="5">Transcriptional regulator, LacI family</fullName>
    </submittedName>
</protein>
<dbReference type="CDD" id="cd01544">
    <property type="entry name" value="PBP1_GalR"/>
    <property type="match status" value="1"/>
</dbReference>
<keyword evidence="1" id="KW-0805">Transcription regulation</keyword>
<dbReference type="EMBL" id="FRAC01000042">
    <property type="protein sequence ID" value="SHL65759.1"/>
    <property type="molecule type" value="Genomic_DNA"/>
</dbReference>
<dbReference type="InterPro" id="IPR010982">
    <property type="entry name" value="Lambda_DNA-bd_dom_sf"/>
</dbReference>
<keyword evidence="3" id="KW-0804">Transcription</keyword>
<dbReference type="SMART" id="SM00354">
    <property type="entry name" value="HTH_LACI"/>
    <property type="match status" value="1"/>
</dbReference>
<dbReference type="CDD" id="cd01392">
    <property type="entry name" value="HTH_LacI"/>
    <property type="match status" value="1"/>
</dbReference>
<dbReference type="AlphaFoldDB" id="A0A1M7CFT7"/>
<dbReference type="SUPFAM" id="SSF47413">
    <property type="entry name" value="lambda repressor-like DNA-binding domains"/>
    <property type="match status" value="1"/>
</dbReference>
<dbReference type="Gene3D" id="1.10.260.40">
    <property type="entry name" value="lambda repressor-like DNA-binding domains"/>
    <property type="match status" value="1"/>
</dbReference>
<dbReference type="Pfam" id="PF00356">
    <property type="entry name" value="LacI"/>
    <property type="match status" value="1"/>
</dbReference>
<dbReference type="InterPro" id="IPR046335">
    <property type="entry name" value="LacI/GalR-like_sensor"/>
</dbReference>
<feature type="domain" description="HTH lacI-type" evidence="4">
    <location>
        <begin position="2"/>
        <end position="56"/>
    </location>
</feature>
<keyword evidence="2" id="KW-0238">DNA-binding</keyword>
<dbReference type="Proteomes" id="UP000184386">
    <property type="component" value="Unassembled WGS sequence"/>
</dbReference>
<dbReference type="InterPro" id="IPR028082">
    <property type="entry name" value="Peripla_BP_I"/>
</dbReference>
<dbReference type="SUPFAM" id="SSF53822">
    <property type="entry name" value="Periplasmic binding protein-like I"/>
    <property type="match status" value="1"/>
</dbReference>
<dbReference type="PROSITE" id="PS50932">
    <property type="entry name" value="HTH_LACI_2"/>
    <property type="match status" value="1"/>
</dbReference>
<dbReference type="PROSITE" id="PS00356">
    <property type="entry name" value="HTH_LACI_1"/>
    <property type="match status" value="1"/>
</dbReference>
<dbReference type="PANTHER" id="PTHR30146:SF149">
    <property type="entry name" value="HTH-TYPE TRANSCRIPTIONAL REGULATOR EBGR"/>
    <property type="match status" value="1"/>
</dbReference>
<organism evidence="5 6">
    <name type="scientific">Anaerocolumna jejuensis DSM 15929</name>
    <dbReference type="NCBI Taxonomy" id="1121322"/>
    <lineage>
        <taxon>Bacteria</taxon>
        <taxon>Bacillati</taxon>
        <taxon>Bacillota</taxon>
        <taxon>Clostridia</taxon>
        <taxon>Lachnospirales</taxon>
        <taxon>Lachnospiraceae</taxon>
        <taxon>Anaerocolumna</taxon>
    </lineage>
</organism>
<dbReference type="PANTHER" id="PTHR30146">
    <property type="entry name" value="LACI-RELATED TRANSCRIPTIONAL REPRESSOR"/>
    <property type="match status" value="1"/>
</dbReference>
<dbReference type="GO" id="GO:0000976">
    <property type="term" value="F:transcription cis-regulatory region binding"/>
    <property type="evidence" value="ECO:0007669"/>
    <property type="project" value="TreeGrafter"/>
</dbReference>
<dbReference type="Pfam" id="PF13377">
    <property type="entry name" value="Peripla_BP_3"/>
    <property type="match status" value="1"/>
</dbReference>
<evidence type="ECO:0000313" key="6">
    <source>
        <dbReference type="Proteomes" id="UP000184386"/>
    </source>
</evidence>
<evidence type="ECO:0000256" key="1">
    <source>
        <dbReference type="ARBA" id="ARBA00023015"/>
    </source>
</evidence>
<proteinExistence type="predicted"/>